<keyword evidence="4 8" id="KW-0521">NADP</keyword>
<dbReference type="Pfam" id="PF01488">
    <property type="entry name" value="Shikimate_DH"/>
    <property type="match status" value="1"/>
</dbReference>
<protein>
    <recommendedName>
        <fullName evidence="2 8">Shikimate dehydrogenase (NADP(+))</fullName>
        <shortName evidence="8">SDH</shortName>
        <ecNumber evidence="2 8">1.1.1.25</ecNumber>
    </recommendedName>
</protein>
<comment type="subunit">
    <text evidence="8">Homodimer.</text>
</comment>
<feature type="domain" description="Shikimate dehydrogenase substrate binding N-terminal" evidence="10">
    <location>
        <begin position="10"/>
        <end position="92"/>
    </location>
</feature>
<evidence type="ECO:0000256" key="7">
    <source>
        <dbReference type="ARBA" id="ARBA00049442"/>
    </source>
</evidence>
<feature type="binding site" evidence="8">
    <location>
        <position position="248"/>
    </location>
    <ligand>
        <name>shikimate</name>
        <dbReference type="ChEBI" id="CHEBI:36208"/>
    </ligand>
</feature>
<dbReference type="Gene3D" id="3.40.50.10860">
    <property type="entry name" value="Leucine Dehydrogenase, chain A, domain 1"/>
    <property type="match status" value="1"/>
</dbReference>
<evidence type="ECO:0000256" key="8">
    <source>
        <dbReference type="HAMAP-Rule" id="MF_00222"/>
    </source>
</evidence>
<dbReference type="NCBIfam" id="NF001310">
    <property type="entry name" value="PRK00258.1-2"/>
    <property type="match status" value="1"/>
</dbReference>
<comment type="caution">
    <text evidence="12">The sequence shown here is derived from an EMBL/GenBank/DDBJ whole genome shotgun (WGS) entry which is preliminary data.</text>
</comment>
<feature type="domain" description="SDH C-terminal" evidence="11">
    <location>
        <begin position="241"/>
        <end position="271"/>
    </location>
</feature>
<dbReference type="EC" id="1.1.1.25" evidence="2 8"/>
<feature type="binding site" evidence="8">
    <location>
        <position position="217"/>
    </location>
    <ligand>
        <name>NADP(+)</name>
        <dbReference type="ChEBI" id="CHEBI:58349"/>
    </ligand>
</feature>
<feature type="binding site" evidence="8">
    <location>
        <position position="241"/>
    </location>
    <ligand>
        <name>NADP(+)</name>
        <dbReference type="ChEBI" id="CHEBI:58349"/>
    </ligand>
</feature>
<keyword evidence="6 8" id="KW-0057">Aromatic amino acid biosynthesis</keyword>
<dbReference type="RefSeq" id="WP_353111365.1">
    <property type="nucleotide sequence ID" value="NZ_APND01000003.1"/>
</dbReference>
<dbReference type="PANTHER" id="PTHR21089">
    <property type="entry name" value="SHIKIMATE DEHYDROGENASE"/>
    <property type="match status" value="1"/>
</dbReference>
<evidence type="ECO:0000313" key="13">
    <source>
        <dbReference type="Proteomes" id="UP001460888"/>
    </source>
</evidence>
<dbReference type="InterPro" id="IPR006151">
    <property type="entry name" value="Shikm_DH/Glu-tRNA_Rdtase"/>
</dbReference>
<dbReference type="Pfam" id="PF18317">
    <property type="entry name" value="SDH_C"/>
    <property type="match status" value="1"/>
</dbReference>
<dbReference type="InterPro" id="IPR046346">
    <property type="entry name" value="Aminoacid_DH-like_N_sf"/>
</dbReference>
<dbReference type="InterPro" id="IPR041121">
    <property type="entry name" value="SDH_C"/>
</dbReference>
<comment type="function">
    <text evidence="8">Involved in the biosynthesis of the chorismate, which leads to the biosynthesis of aromatic amino acids. Catalyzes the reversible NADPH linked reduction of 3-dehydroshikimate (DHSA) to yield shikimate (SA).</text>
</comment>
<evidence type="ECO:0000256" key="3">
    <source>
        <dbReference type="ARBA" id="ARBA00022605"/>
    </source>
</evidence>
<feature type="binding site" evidence="8">
    <location>
        <begin position="130"/>
        <end position="134"/>
    </location>
    <ligand>
        <name>NADP(+)</name>
        <dbReference type="ChEBI" id="CHEBI:58349"/>
    </ligand>
</feature>
<evidence type="ECO:0000256" key="6">
    <source>
        <dbReference type="ARBA" id="ARBA00023141"/>
    </source>
</evidence>
<feature type="binding site" evidence="8">
    <location>
        <position position="81"/>
    </location>
    <ligand>
        <name>NADP(+)</name>
        <dbReference type="ChEBI" id="CHEBI:58349"/>
    </ligand>
</feature>
<dbReference type="NCBIfam" id="TIGR00507">
    <property type="entry name" value="aroE"/>
    <property type="match status" value="1"/>
</dbReference>
<dbReference type="EMBL" id="APND01000003">
    <property type="protein sequence ID" value="MES1929794.1"/>
    <property type="molecule type" value="Genomic_DNA"/>
</dbReference>
<dbReference type="InterPro" id="IPR036291">
    <property type="entry name" value="NAD(P)-bd_dom_sf"/>
</dbReference>
<feature type="active site" description="Proton acceptor" evidence="8">
    <location>
        <position position="69"/>
    </location>
</feature>
<evidence type="ECO:0000313" key="12">
    <source>
        <dbReference type="EMBL" id="MES1929794.1"/>
    </source>
</evidence>
<comment type="catalytic activity">
    <reaction evidence="7 8">
        <text>shikimate + NADP(+) = 3-dehydroshikimate + NADPH + H(+)</text>
        <dbReference type="Rhea" id="RHEA:17737"/>
        <dbReference type="ChEBI" id="CHEBI:15378"/>
        <dbReference type="ChEBI" id="CHEBI:16630"/>
        <dbReference type="ChEBI" id="CHEBI:36208"/>
        <dbReference type="ChEBI" id="CHEBI:57783"/>
        <dbReference type="ChEBI" id="CHEBI:58349"/>
        <dbReference type="EC" id="1.1.1.25"/>
    </reaction>
</comment>
<dbReference type="InterPro" id="IPR013708">
    <property type="entry name" value="Shikimate_DH-bd_N"/>
</dbReference>
<dbReference type="Gene3D" id="3.40.50.720">
    <property type="entry name" value="NAD(P)-binding Rossmann-like Domain"/>
    <property type="match status" value="1"/>
</dbReference>
<organism evidence="12 13">
    <name type="scientific">Salinisphaera dokdonensis CL-ES53</name>
    <dbReference type="NCBI Taxonomy" id="1304272"/>
    <lineage>
        <taxon>Bacteria</taxon>
        <taxon>Pseudomonadati</taxon>
        <taxon>Pseudomonadota</taxon>
        <taxon>Gammaproteobacteria</taxon>
        <taxon>Salinisphaerales</taxon>
        <taxon>Salinisphaeraceae</taxon>
        <taxon>Salinisphaera</taxon>
    </lineage>
</organism>
<evidence type="ECO:0000259" key="10">
    <source>
        <dbReference type="Pfam" id="PF08501"/>
    </source>
</evidence>
<feature type="domain" description="Quinate/shikimate 5-dehydrogenase/glutamyl-tRNA reductase" evidence="9">
    <location>
        <begin position="120"/>
        <end position="194"/>
    </location>
</feature>
<dbReference type="Pfam" id="PF08501">
    <property type="entry name" value="Shikimate_dh_N"/>
    <property type="match status" value="1"/>
</dbReference>
<proteinExistence type="inferred from homology"/>
<keyword evidence="5 8" id="KW-0560">Oxidoreductase</keyword>
<keyword evidence="13" id="KW-1185">Reference proteome</keyword>
<name>A0ABV2B1P7_9GAMM</name>
<gene>
    <name evidence="8" type="primary">aroE</name>
    <name evidence="12" type="ORF">SADO_11069</name>
</gene>
<dbReference type="Proteomes" id="UP001460888">
    <property type="component" value="Unassembled WGS sequence"/>
</dbReference>
<feature type="binding site" evidence="8">
    <location>
        <begin position="154"/>
        <end position="159"/>
    </location>
    <ligand>
        <name>NADP(+)</name>
        <dbReference type="ChEBI" id="CHEBI:58349"/>
    </ligand>
</feature>
<dbReference type="SUPFAM" id="SSF51735">
    <property type="entry name" value="NAD(P)-binding Rossmann-fold domains"/>
    <property type="match status" value="1"/>
</dbReference>
<comment type="pathway">
    <text evidence="1 8">Metabolic intermediate biosynthesis; chorismate biosynthesis; chorismate from D-erythrose 4-phosphate and phosphoenolpyruvate: step 4/7.</text>
</comment>
<evidence type="ECO:0000256" key="1">
    <source>
        <dbReference type="ARBA" id="ARBA00004871"/>
    </source>
</evidence>
<reference evidence="12 13" key="1">
    <citation type="submission" date="2013-03" db="EMBL/GenBank/DDBJ databases">
        <title>Salinisphaera dokdonensis CL-ES53 Genome Sequencing.</title>
        <authorList>
            <person name="Li C."/>
            <person name="Lai Q."/>
            <person name="Shao Z."/>
        </authorList>
    </citation>
    <scope>NUCLEOTIDE SEQUENCE [LARGE SCALE GENOMIC DNA]</scope>
    <source>
        <strain evidence="12 13">CL-ES53</strain>
    </source>
</reference>
<evidence type="ECO:0000256" key="2">
    <source>
        <dbReference type="ARBA" id="ARBA00012962"/>
    </source>
</evidence>
<keyword evidence="3 8" id="KW-0028">Amino-acid biosynthesis</keyword>
<dbReference type="InterPro" id="IPR022893">
    <property type="entry name" value="Shikimate_DH_fam"/>
</dbReference>
<evidence type="ECO:0000259" key="11">
    <source>
        <dbReference type="Pfam" id="PF18317"/>
    </source>
</evidence>
<dbReference type="PANTHER" id="PTHR21089:SF1">
    <property type="entry name" value="BIFUNCTIONAL 3-DEHYDROQUINATE DEHYDRATASE_SHIKIMATE DEHYDROGENASE, CHLOROPLASTIC"/>
    <property type="match status" value="1"/>
</dbReference>
<feature type="binding site" evidence="8">
    <location>
        <position position="90"/>
    </location>
    <ligand>
        <name>shikimate</name>
        <dbReference type="ChEBI" id="CHEBI:36208"/>
    </ligand>
</feature>
<dbReference type="InterPro" id="IPR011342">
    <property type="entry name" value="Shikimate_DH"/>
</dbReference>
<evidence type="ECO:0000256" key="4">
    <source>
        <dbReference type="ARBA" id="ARBA00022857"/>
    </source>
</evidence>
<evidence type="ECO:0000256" key="5">
    <source>
        <dbReference type="ARBA" id="ARBA00023002"/>
    </source>
</evidence>
<feature type="binding site" evidence="8">
    <location>
        <position position="65"/>
    </location>
    <ligand>
        <name>shikimate</name>
        <dbReference type="ChEBI" id="CHEBI:36208"/>
    </ligand>
</feature>
<dbReference type="HAMAP" id="MF_00222">
    <property type="entry name" value="Shikimate_DH_AroE"/>
    <property type="match status" value="1"/>
</dbReference>
<sequence length="279" mass="29594">MSEHLDRYAVIGHPVEHSRSPQIHAAFARQTGEALVYDRLPAAPDAFVSAVDQFFADGGAGLNVTLPFKGEAAERAEQLTDRAERAGAVNTLARRDDGQLIGDNTDGIGLLRDLTANLAPVQNARILILGAGGAVRGVVPVLLGERPTKLCVANRTAAKAEALANDFTDLGNVSGCGLAELTGDWDIVINAISAGLTGEMPELPDTVLDGTTAAYDMVYADEPTPFLRWAAARGVQNRRDGFGMLVEQAAESFHLWRGVRPKTADVIAELRPGGNQYAP</sequence>
<comment type="similarity">
    <text evidence="8">Belongs to the shikimate dehydrogenase family.</text>
</comment>
<dbReference type="SUPFAM" id="SSF53223">
    <property type="entry name" value="Aminoacid dehydrogenase-like, N-terminal domain"/>
    <property type="match status" value="1"/>
</dbReference>
<evidence type="ECO:0000259" key="9">
    <source>
        <dbReference type="Pfam" id="PF01488"/>
    </source>
</evidence>
<feature type="binding site" evidence="8">
    <location>
        <position position="219"/>
    </location>
    <ligand>
        <name>shikimate</name>
        <dbReference type="ChEBI" id="CHEBI:36208"/>
    </ligand>
</feature>
<feature type="binding site" evidence="8">
    <location>
        <position position="106"/>
    </location>
    <ligand>
        <name>shikimate</name>
        <dbReference type="ChEBI" id="CHEBI:36208"/>
    </ligand>
</feature>
<feature type="binding site" evidence="8">
    <location>
        <begin position="18"/>
        <end position="20"/>
    </location>
    <ligand>
        <name>shikimate</name>
        <dbReference type="ChEBI" id="CHEBI:36208"/>
    </ligand>
</feature>
<accession>A0ABV2B1P7</accession>
<dbReference type="CDD" id="cd01065">
    <property type="entry name" value="NAD_bind_Shikimate_DH"/>
    <property type="match status" value="1"/>
</dbReference>